<dbReference type="Pfam" id="PF05699">
    <property type="entry name" value="Dimer_Tnp_hAT"/>
    <property type="match status" value="1"/>
</dbReference>
<evidence type="ECO:0000256" key="4">
    <source>
        <dbReference type="ARBA" id="ARBA00022833"/>
    </source>
</evidence>
<keyword evidence="4" id="KW-0862">Zinc</keyword>
<reference evidence="7 8" key="1">
    <citation type="submission" date="2015-09" db="EMBL/GenBank/DDBJ databases">
        <title>Trachymyrmex cornetzi WGS genome.</title>
        <authorList>
            <person name="Nygaard S."/>
            <person name="Hu H."/>
            <person name="Boomsma J."/>
            <person name="Zhang G."/>
        </authorList>
    </citation>
    <scope>NUCLEOTIDE SEQUENCE [LARGE SCALE GENOMIC DNA]</scope>
    <source>
        <strain evidence="7">Tcor2-1</strain>
        <tissue evidence="7">Whole body</tissue>
    </source>
</reference>
<dbReference type="Proteomes" id="UP000078492">
    <property type="component" value="Unassembled WGS sequence"/>
</dbReference>
<proteinExistence type="predicted"/>
<evidence type="ECO:0000313" key="7">
    <source>
        <dbReference type="EMBL" id="KYN10133.1"/>
    </source>
</evidence>
<sequence length="460" mass="52884">LYDRMASKVKQILENFNKLSFTSDIWSDPSAGVSLLSLNVHGITEDFCKVNIILKCEPMEGSHTGIVISEKFRIILNEWNLIEKVHCIVHDQGSNMIRAMNVLNVTHIDCTVHQIQLCVRAGIESEDYLLKIIEKNKIATHFNHSILAQDKLRKIQTQRLNQSSLAVIQDCPTRWNSTYYMMERLLKLYLSTYNKITQYLTTTNEWRDMEKCVAILKPFEEITRELSSTNSLISSVIPLLHVLKSTLQEEECKTDSSAIFKRIIHKLIKELNSRFGELYNDNVFAIATYLDPRYKLKFFSEIKREQVQSDLLSLINSESISDSSPKAKKLRMESNDDRAITSHGMKNSSHLQSSLANILNSNSSSDDDVPLNRGSTSNTYNRLFRLKSLLTKYKLQLTEDLLLWWKLNTNRYKDLIPFVRQFLATPPGSVLSEQLFSGASLIYDPLRNKLKSEKAENCSL</sequence>
<evidence type="ECO:0000256" key="5">
    <source>
        <dbReference type="ARBA" id="ARBA00023242"/>
    </source>
</evidence>
<dbReference type="PANTHER" id="PTHR46481">
    <property type="entry name" value="ZINC FINGER BED DOMAIN-CONTAINING PROTEIN 4"/>
    <property type="match status" value="1"/>
</dbReference>
<evidence type="ECO:0000256" key="3">
    <source>
        <dbReference type="ARBA" id="ARBA00022771"/>
    </source>
</evidence>
<keyword evidence="3" id="KW-0863">Zinc-finger</keyword>
<dbReference type="PANTHER" id="PTHR46481:SF10">
    <property type="entry name" value="ZINC FINGER BED DOMAIN-CONTAINING PROTEIN 39"/>
    <property type="match status" value="1"/>
</dbReference>
<keyword evidence="5" id="KW-0539">Nucleus</keyword>
<dbReference type="InterPro" id="IPR052035">
    <property type="entry name" value="ZnF_BED_domain_contain"/>
</dbReference>
<keyword evidence="2" id="KW-0479">Metal-binding</keyword>
<keyword evidence="8" id="KW-1185">Reference proteome</keyword>
<dbReference type="EMBL" id="KQ981039">
    <property type="protein sequence ID" value="KYN10133.1"/>
    <property type="molecule type" value="Genomic_DNA"/>
</dbReference>
<dbReference type="GO" id="GO:0008270">
    <property type="term" value="F:zinc ion binding"/>
    <property type="evidence" value="ECO:0007669"/>
    <property type="project" value="UniProtKB-KW"/>
</dbReference>
<evidence type="ECO:0000256" key="1">
    <source>
        <dbReference type="ARBA" id="ARBA00004123"/>
    </source>
</evidence>
<protein>
    <submittedName>
        <fullName evidence="7">Zinc finger BED domain-containing protein 4</fullName>
    </submittedName>
</protein>
<evidence type="ECO:0000259" key="6">
    <source>
        <dbReference type="Pfam" id="PF05699"/>
    </source>
</evidence>
<evidence type="ECO:0000313" key="8">
    <source>
        <dbReference type="Proteomes" id="UP000078492"/>
    </source>
</evidence>
<gene>
    <name evidence="7" type="ORF">ALC57_17728</name>
</gene>
<evidence type="ECO:0000256" key="2">
    <source>
        <dbReference type="ARBA" id="ARBA00022723"/>
    </source>
</evidence>
<dbReference type="InterPro" id="IPR012337">
    <property type="entry name" value="RNaseH-like_sf"/>
</dbReference>
<name>A0A151IT39_9HYME</name>
<dbReference type="GO" id="GO:0005634">
    <property type="term" value="C:nucleus"/>
    <property type="evidence" value="ECO:0007669"/>
    <property type="project" value="UniProtKB-SubCell"/>
</dbReference>
<dbReference type="InterPro" id="IPR008906">
    <property type="entry name" value="HATC_C_dom"/>
</dbReference>
<dbReference type="GO" id="GO:0046983">
    <property type="term" value="F:protein dimerization activity"/>
    <property type="evidence" value="ECO:0007669"/>
    <property type="project" value="InterPro"/>
</dbReference>
<feature type="domain" description="HAT C-terminal dimerisation" evidence="6">
    <location>
        <begin position="398"/>
        <end position="456"/>
    </location>
</feature>
<dbReference type="SUPFAM" id="SSF53098">
    <property type="entry name" value="Ribonuclease H-like"/>
    <property type="match status" value="1"/>
</dbReference>
<accession>A0A151IT39</accession>
<feature type="non-terminal residue" evidence="7">
    <location>
        <position position="1"/>
    </location>
</feature>
<dbReference type="AlphaFoldDB" id="A0A151IT39"/>
<comment type="subcellular location">
    <subcellularLocation>
        <location evidence="1">Nucleus</location>
    </subcellularLocation>
</comment>
<organism evidence="7 8">
    <name type="scientific">Trachymyrmex cornetzi</name>
    <dbReference type="NCBI Taxonomy" id="471704"/>
    <lineage>
        <taxon>Eukaryota</taxon>
        <taxon>Metazoa</taxon>
        <taxon>Ecdysozoa</taxon>
        <taxon>Arthropoda</taxon>
        <taxon>Hexapoda</taxon>
        <taxon>Insecta</taxon>
        <taxon>Pterygota</taxon>
        <taxon>Neoptera</taxon>
        <taxon>Endopterygota</taxon>
        <taxon>Hymenoptera</taxon>
        <taxon>Apocrita</taxon>
        <taxon>Aculeata</taxon>
        <taxon>Formicoidea</taxon>
        <taxon>Formicidae</taxon>
        <taxon>Myrmicinae</taxon>
        <taxon>Trachymyrmex</taxon>
    </lineage>
</organism>